<proteinExistence type="predicted"/>
<keyword evidence="3" id="KW-1185">Reference proteome</keyword>
<organism evidence="3 4">
    <name type="scientific">Acrobeloides nanus</name>
    <dbReference type="NCBI Taxonomy" id="290746"/>
    <lineage>
        <taxon>Eukaryota</taxon>
        <taxon>Metazoa</taxon>
        <taxon>Ecdysozoa</taxon>
        <taxon>Nematoda</taxon>
        <taxon>Chromadorea</taxon>
        <taxon>Rhabditida</taxon>
        <taxon>Tylenchina</taxon>
        <taxon>Cephalobomorpha</taxon>
        <taxon>Cephaloboidea</taxon>
        <taxon>Cephalobidae</taxon>
        <taxon>Acrobeloides</taxon>
    </lineage>
</organism>
<keyword evidence="1" id="KW-0862">Zinc</keyword>
<keyword evidence="1" id="KW-0479">Metal-binding</keyword>
<evidence type="ECO:0000313" key="4">
    <source>
        <dbReference type="WBParaSite" id="ACRNAN_Path_515.g1955.t1"/>
    </source>
</evidence>
<sequence>MREAGVTNAENGLTSNSSESINAILHRVTLHKEHPADMFQRNPNEYIEPDYIVPTTIDFISFLLNDGRLKPDVRLSDLSLYYINAPDATSLNMIAYEILSERRIVKCNEFEYHVYETNGVGYLVRIIEEIKNDTKQTRAICSCRGTKNECVHIRAIRFIRSSRRGVTKSGRMAPRRADTQDNAWMMQLRQKKSQSQGVLIYSQNLNQDVVPSECEDSIVTGIHRVLHTLNI</sequence>
<name>A0A914C985_9BILA</name>
<dbReference type="AlphaFoldDB" id="A0A914C985"/>
<accession>A0A914C985</accession>
<dbReference type="InterPro" id="IPR007527">
    <property type="entry name" value="Znf_SWIM"/>
</dbReference>
<dbReference type="GO" id="GO:0008270">
    <property type="term" value="F:zinc ion binding"/>
    <property type="evidence" value="ECO:0007669"/>
    <property type="project" value="UniProtKB-KW"/>
</dbReference>
<evidence type="ECO:0000256" key="1">
    <source>
        <dbReference type="PROSITE-ProRule" id="PRU00325"/>
    </source>
</evidence>
<dbReference type="PROSITE" id="PS50966">
    <property type="entry name" value="ZF_SWIM"/>
    <property type="match status" value="1"/>
</dbReference>
<evidence type="ECO:0000313" key="3">
    <source>
        <dbReference type="Proteomes" id="UP000887540"/>
    </source>
</evidence>
<keyword evidence="1" id="KW-0863">Zinc-finger</keyword>
<evidence type="ECO:0000259" key="2">
    <source>
        <dbReference type="PROSITE" id="PS50966"/>
    </source>
</evidence>
<feature type="domain" description="SWIM-type" evidence="2">
    <location>
        <begin position="122"/>
        <end position="161"/>
    </location>
</feature>
<reference evidence="4" key="1">
    <citation type="submission" date="2022-11" db="UniProtKB">
        <authorList>
            <consortium name="WormBaseParasite"/>
        </authorList>
    </citation>
    <scope>IDENTIFICATION</scope>
</reference>
<dbReference type="WBParaSite" id="ACRNAN_Path_515.g1955.t1">
    <property type="protein sequence ID" value="ACRNAN_Path_515.g1955.t1"/>
    <property type="gene ID" value="ACRNAN_Path_515.g1955"/>
</dbReference>
<protein>
    <submittedName>
        <fullName evidence="4">SWIM-type domain-containing protein</fullName>
    </submittedName>
</protein>
<dbReference type="Proteomes" id="UP000887540">
    <property type="component" value="Unplaced"/>
</dbReference>